<accession>A0AAD6XS93</accession>
<dbReference type="InterPro" id="IPR017853">
    <property type="entry name" value="GH"/>
</dbReference>
<dbReference type="AlphaFoldDB" id="A0AAD6XS93"/>
<evidence type="ECO:0000259" key="1">
    <source>
        <dbReference type="PROSITE" id="PS51910"/>
    </source>
</evidence>
<dbReference type="Gene3D" id="3.20.20.80">
    <property type="entry name" value="Glycosidases"/>
    <property type="match status" value="1"/>
</dbReference>
<proteinExistence type="predicted"/>
<dbReference type="PANTHER" id="PTHR45708:SF60">
    <property type="entry name" value="III CHITINASE, PUTATIVE (AFU_ORTHOLOGUE AFUA_5G03850)-RELATED"/>
    <property type="match status" value="1"/>
</dbReference>
<dbReference type="GO" id="GO:0005576">
    <property type="term" value="C:extracellular region"/>
    <property type="evidence" value="ECO:0007669"/>
    <property type="project" value="TreeGrafter"/>
</dbReference>
<comment type="caution">
    <text evidence="2">The sequence shown here is derived from an EMBL/GenBank/DDBJ whole genome shotgun (WGS) entry which is preliminary data.</text>
</comment>
<reference evidence="2" key="1">
    <citation type="submission" date="2023-03" db="EMBL/GenBank/DDBJ databases">
        <title>Massive genome expansion in bonnet fungi (Mycena s.s.) driven by repeated elements and novel gene families across ecological guilds.</title>
        <authorList>
            <consortium name="Lawrence Berkeley National Laboratory"/>
            <person name="Harder C.B."/>
            <person name="Miyauchi S."/>
            <person name="Viragh M."/>
            <person name="Kuo A."/>
            <person name="Thoen E."/>
            <person name="Andreopoulos B."/>
            <person name="Lu D."/>
            <person name="Skrede I."/>
            <person name="Drula E."/>
            <person name="Henrissat B."/>
            <person name="Morin E."/>
            <person name="Kohler A."/>
            <person name="Barry K."/>
            <person name="LaButti K."/>
            <person name="Morin E."/>
            <person name="Salamov A."/>
            <person name="Lipzen A."/>
            <person name="Mereny Z."/>
            <person name="Hegedus B."/>
            <person name="Baldrian P."/>
            <person name="Stursova M."/>
            <person name="Weitz H."/>
            <person name="Taylor A."/>
            <person name="Grigoriev I.V."/>
            <person name="Nagy L.G."/>
            <person name="Martin F."/>
            <person name="Kauserud H."/>
        </authorList>
    </citation>
    <scope>NUCLEOTIDE SEQUENCE</scope>
    <source>
        <strain evidence="2">CBHHK173m</strain>
    </source>
</reference>
<dbReference type="EMBL" id="JARJCN010000007">
    <property type="protein sequence ID" value="KAJ7099563.1"/>
    <property type="molecule type" value="Genomic_DNA"/>
</dbReference>
<feature type="domain" description="GH18" evidence="1">
    <location>
        <begin position="5"/>
        <end position="309"/>
    </location>
</feature>
<dbReference type="Proteomes" id="UP001222325">
    <property type="component" value="Unassembled WGS sequence"/>
</dbReference>
<dbReference type="InterPro" id="IPR001223">
    <property type="entry name" value="Glyco_hydro18_cat"/>
</dbReference>
<gene>
    <name evidence="2" type="ORF">B0H15DRAFT_797176</name>
</gene>
<dbReference type="PROSITE" id="PS51910">
    <property type="entry name" value="GH18_2"/>
    <property type="match status" value="1"/>
</dbReference>
<sequence>MSEGHRVAVYYQTQYDSSMASNSPFGHYVSPLPLLTLITQYVQTICTDIQPNLHYSIFLAAFHINSDKSVHLNDNLPEDPKFTQMWQDLGQMQAQGVKVIGMLGGAAPGTYNLLTPANFDTYYPILANYISEFHLDGMDLDVEQSTSLSVITNLITRLKADFGDNFIITLAPVATALTEGANLSGFDYIQLEQQMGSKIAWYNAQFYSGFGTLFPDSQYIDIVNFGSGLNPNRLVASVLTNPANGGGYISPDEVVSSVKDLSARYGFNFGGINGRCYPDSRRWEYFNSNPNRTEPWVWAQTMSNAMNGLKLAKQEFEAKSGSKRSRGWAQSSL</sequence>
<keyword evidence="3" id="KW-1185">Reference proteome</keyword>
<dbReference type="PANTHER" id="PTHR45708">
    <property type="entry name" value="ENDOCHITINASE"/>
    <property type="match status" value="1"/>
</dbReference>
<evidence type="ECO:0000313" key="2">
    <source>
        <dbReference type="EMBL" id="KAJ7099563.1"/>
    </source>
</evidence>
<dbReference type="InterPro" id="IPR050542">
    <property type="entry name" value="Glycosyl_Hydrlase18_Chitinase"/>
</dbReference>
<name>A0AAD6XS93_9AGAR</name>
<dbReference type="GO" id="GO:0004568">
    <property type="term" value="F:chitinase activity"/>
    <property type="evidence" value="ECO:0007669"/>
    <property type="project" value="TreeGrafter"/>
</dbReference>
<organism evidence="2 3">
    <name type="scientific">Mycena belliarum</name>
    <dbReference type="NCBI Taxonomy" id="1033014"/>
    <lineage>
        <taxon>Eukaryota</taxon>
        <taxon>Fungi</taxon>
        <taxon>Dikarya</taxon>
        <taxon>Basidiomycota</taxon>
        <taxon>Agaricomycotina</taxon>
        <taxon>Agaricomycetes</taxon>
        <taxon>Agaricomycetidae</taxon>
        <taxon>Agaricales</taxon>
        <taxon>Marasmiineae</taxon>
        <taxon>Mycenaceae</taxon>
        <taxon>Mycena</taxon>
    </lineage>
</organism>
<dbReference type="GO" id="GO:0005975">
    <property type="term" value="P:carbohydrate metabolic process"/>
    <property type="evidence" value="ECO:0007669"/>
    <property type="project" value="InterPro"/>
</dbReference>
<dbReference type="SUPFAM" id="SSF51445">
    <property type="entry name" value="(Trans)glycosidases"/>
    <property type="match status" value="1"/>
</dbReference>
<evidence type="ECO:0000313" key="3">
    <source>
        <dbReference type="Proteomes" id="UP001222325"/>
    </source>
</evidence>
<protein>
    <submittedName>
        <fullName evidence="2">Endo-beta-N-acetylglucosaminidase</fullName>
    </submittedName>
</protein>